<sequence length="1314" mass="148830">MRMEQYLQCIDYTLWEIVENDNAPIVTKTVDGKETVIPPISVEEKAQRRAELKARSTELKARSTLLMALPNENQLKFNSYKDAKTLMQAIEKQIWRPEGYESEGVNTASTQGAADSSTTVENLSDAVIYSLFSSQPSILQLDNEDLQQINLDDLEEMDFFEVYLRWSVSTAQKERHFARECRGTQESSSKNRDNHQKGCAKVEEPTLTALMSQFVIGFALAMIGWISAVSYKTGLESVEARLLVFKKNESVYEEDIKLLKREIYLRDLDITELKRKLELVPKKKMRKKMEGPALKPTSCSIIEDLRKTSVDKNRQNIPSPRGNMRNWNQQMAQKLGSNFEMFNKACHVCGSFDHLKNDCNNWYNNRRFAKPVWTNAQRVNKQNFTEFTHPNPKRNIVSRTILTRSGPILVNAVRLVNTVQSRTSVNNAGPIKNVNKNAYSTTRRPFNKITAANNSNFTKKVNTVKGTRVNTARTKAVLSTVKGNKGNAVKASACISKHMTRNRSYLIDYEEIDGGFVAFGGNSKGGKITEKDFKLTDESHVLLKVPRKDNMYSVDLKNAIPQGGLTCLFTKGKPYLRVKVIRCDNGTEFKNRVMNQFCEMKGIKRESSVARNSQQNGVAERKNRTLIEAARTMLADSKLLTTFWAEAVNTACSVQNRVLVMKPHNKTPYELFLGRKLALSFMRPFGCPVTILNTIDHLDKFDGKADEGFFVGYSTNSKAFRVFNSRTRIVEENLHVQFSENTSNVAGSGPNWLFDIDALTKSMNYKPVVAGNQSNGNAGTKACSNAGKARMETVAGKDYILLPMWPADPLFSQNSKDSPDVRFKPSGEEEKMDTEDPGNENATSRKDSEVPSTKEPREDQRVNQELDASINITNNINTASDGNITNNVNAVSSIVNAVVTKVNADDPKTSIELTNDPNMSELEDIVYSDDDEDVGAEADMNNLDAFMPVIPILTTRIYKDHPMDVKSAFLYGKIEEEVYVCHPPGFEDPNFPDRVYKVGKALYDDIIFGSTKKKLCTKFEKMMHKKFQMSSIGELTFFLGLQVKQKEDGIFISHDKYVTEILKKFRFSDVKTAKTPMETHKPLLKDADGEDVDEHMYRSIIGSLMYLTSSRPDIMFVVCVCARFQVNPKVSHLHAVKRIFRYLKGQPKLGLWYHKDSPFDLVAYTDSDYAGASLYRKSIIGGCQFLGCRLISWQCKKQTVVANSITEAEYVATSSCCGQVLWIQNQLLDYGYNFMHTKIYIDNESTICIVKNPVFHSKTKHIEIRHHFITNSNEKKLIQMIKIHTDKNVVDLLTKAFDVSRFQYLISSIEMLNL</sequence>
<dbReference type="CDD" id="cd09272">
    <property type="entry name" value="RNase_HI_RT_Ty1"/>
    <property type="match status" value="1"/>
</dbReference>
<dbReference type="InterPro" id="IPR036397">
    <property type="entry name" value="RNaseH_sf"/>
</dbReference>
<organism evidence="3 4">
    <name type="scientific">Tanacetum coccineum</name>
    <dbReference type="NCBI Taxonomy" id="301880"/>
    <lineage>
        <taxon>Eukaryota</taxon>
        <taxon>Viridiplantae</taxon>
        <taxon>Streptophyta</taxon>
        <taxon>Embryophyta</taxon>
        <taxon>Tracheophyta</taxon>
        <taxon>Spermatophyta</taxon>
        <taxon>Magnoliopsida</taxon>
        <taxon>eudicotyledons</taxon>
        <taxon>Gunneridae</taxon>
        <taxon>Pentapetalae</taxon>
        <taxon>asterids</taxon>
        <taxon>campanulids</taxon>
        <taxon>Asterales</taxon>
        <taxon>Asteraceae</taxon>
        <taxon>Asteroideae</taxon>
        <taxon>Anthemideae</taxon>
        <taxon>Anthemidinae</taxon>
        <taxon>Tanacetum</taxon>
    </lineage>
</organism>
<accession>A0ABQ5C107</accession>
<dbReference type="InterPro" id="IPR043502">
    <property type="entry name" value="DNA/RNA_pol_sf"/>
</dbReference>
<dbReference type="Pfam" id="PF07727">
    <property type="entry name" value="RVT_2"/>
    <property type="match status" value="2"/>
</dbReference>
<dbReference type="InterPro" id="IPR013103">
    <property type="entry name" value="RVT_2"/>
</dbReference>
<reference evidence="3" key="2">
    <citation type="submission" date="2022-01" db="EMBL/GenBank/DDBJ databases">
        <authorList>
            <person name="Yamashiro T."/>
            <person name="Shiraishi A."/>
            <person name="Satake H."/>
            <person name="Nakayama K."/>
        </authorList>
    </citation>
    <scope>NUCLEOTIDE SEQUENCE</scope>
</reference>
<dbReference type="PANTHER" id="PTHR11439">
    <property type="entry name" value="GAG-POL-RELATED RETROTRANSPOSON"/>
    <property type="match status" value="1"/>
</dbReference>
<dbReference type="InterPro" id="IPR001584">
    <property type="entry name" value="Integrase_cat-core"/>
</dbReference>
<feature type="compositionally biased region" description="Basic and acidic residues" evidence="1">
    <location>
        <begin position="843"/>
        <end position="864"/>
    </location>
</feature>
<dbReference type="PROSITE" id="PS50994">
    <property type="entry name" value="INTEGRASE"/>
    <property type="match status" value="1"/>
</dbReference>
<dbReference type="Gene3D" id="3.30.420.10">
    <property type="entry name" value="Ribonuclease H-like superfamily/Ribonuclease H"/>
    <property type="match status" value="1"/>
</dbReference>
<dbReference type="PANTHER" id="PTHR11439:SF495">
    <property type="entry name" value="REVERSE TRANSCRIPTASE, RNA-DEPENDENT DNA POLYMERASE-RELATED"/>
    <property type="match status" value="1"/>
</dbReference>
<protein>
    <submittedName>
        <fullName evidence="3">Ribonuclease H-like domain-containing protein</fullName>
    </submittedName>
</protein>
<comment type="caution">
    <text evidence="3">The sequence shown here is derived from an EMBL/GenBank/DDBJ whole genome shotgun (WGS) entry which is preliminary data.</text>
</comment>
<name>A0ABQ5C107_9ASTR</name>
<gene>
    <name evidence="3" type="ORF">Tco_0890763</name>
</gene>
<dbReference type="InterPro" id="IPR012337">
    <property type="entry name" value="RNaseH-like_sf"/>
</dbReference>
<dbReference type="SUPFAM" id="SSF56672">
    <property type="entry name" value="DNA/RNA polymerases"/>
    <property type="match status" value="1"/>
</dbReference>
<dbReference type="InterPro" id="IPR057670">
    <property type="entry name" value="SH3_retrovirus"/>
</dbReference>
<reference evidence="3" key="1">
    <citation type="journal article" date="2022" name="Int. J. Mol. Sci.">
        <title>Draft Genome of Tanacetum Coccineum: Genomic Comparison of Closely Related Tanacetum-Family Plants.</title>
        <authorList>
            <person name="Yamashiro T."/>
            <person name="Shiraishi A."/>
            <person name="Nakayama K."/>
            <person name="Satake H."/>
        </authorList>
    </citation>
    <scope>NUCLEOTIDE SEQUENCE</scope>
</reference>
<dbReference type="SUPFAM" id="SSF53098">
    <property type="entry name" value="Ribonuclease H-like"/>
    <property type="match status" value="1"/>
</dbReference>
<dbReference type="Pfam" id="PF25597">
    <property type="entry name" value="SH3_retrovirus"/>
    <property type="match status" value="1"/>
</dbReference>
<feature type="region of interest" description="Disordered" evidence="1">
    <location>
        <begin position="810"/>
        <end position="868"/>
    </location>
</feature>
<feature type="domain" description="Integrase catalytic" evidence="2">
    <location>
        <begin position="579"/>
        <end position="676"/>
    </location>
</feature>
<dbReference type="EMBL" id="BQNB010013838">
    <property type="protein sequence ID" value="GJT20826.1"/>
    <property type="molecule type" value="Genomic_DNA"/>
</dbReference>
<evidence type="ECO:0000259" key="2">
    <source>
        <dbReference type="PROSITE" id="PS50994"/>
    </source>
</evidence>
<evidence type="ECO:0000313" key="3">
    <source>
        <dbReference type="EMBL" id="GJT20826.1"/>
    </source>
</evidence>
<feature type="compositionally biased region" description="Basic and acidic residues" evidence="1">
    <location>
        <begin position="817"/>
        <end position="829"/>
    </location>
</feature>
<evidence type="ECO:0000313" key="4">
    <source>
        <dbReference type="Proteomes" id="UP001151760"/>
    </source>
</evidence>
<evidence type="ECO:0000256" key="1">
    <source>
        <dbReference type="SAM" id="MobiDB-lite"/>
    </source>
</evidence>
<keyword evidence="4" id="KW-1185">Reference proteome</keyword>
<proteinExistence type="predicted"/>
<dbReference type="Proteomes" id="UP001151760">
    <property type="component" value="Unassembled WGS sequence"/>
</dbReference>